<feature type="domain" description="DUF7950" evidence="2">
    <location>
        <begin position="164"/>
        <end position="306"/>
    </location>
</feature>
<accession>A0ABM0UPM8</accession>
<proteinExistence type="predicted"/>
<dbReference type="Proteomes" id="UP000694864">
    <property type="component" value="Chromosome 11"/>
</dbReference>
<dbReference type="RefSeq" id="XP_010444219.1">
    <property type="nucleotide sequence ID" value="XM_010445917.2"/>
</dbReference>
<dbReference type="PANTHER" id="PTHR33595:SF16">
    <property type="entry name" value="BNAC02G42480D PROTEIN"/>
    <property type="match status" value="1"/>
</dbReference>
<protein>
    <submittedName>
        <fullName evidence="4">Uncharacterized protein LOC104726942</fullName>
    </submittedName>
</protein>
<dbReference type="Pfam" id="PF25821">
    <property type="entry name" value="DUF7950"/>
    <property type="match status" value="1"/>
</dbReference>
<gene>
    <name evidence="4" type="primary">LOC104726942</name>
</gene>
<evidence type="ECO:0000313" key="4">
    <source>
        <dbReference type="RefSeq" id="XP_010444219.1"/>
    </source>
</evidence>
<sequence>MDGRGGCCIARYGGYGGRYGLSKADRIMLRFRPIAPKPAGDGGSLSPITGKHGSTAATSGGSSDVSGKSGRGKRKYQKESSAGNSRRCNNKKKRDLAGDAATTTAVTLSLLPETPEKRVFPDLNAFPVENKQKRNGPLWLSFNGGSEMLAPYKTAEISRRTVVVSSCVTVERVTDAWIDGYGLGKTDDERKMNLVKDTCPGFTSDGLGRVTWTNEAYRKMAREDINIPMEETGVPEISYDNDDFHVIVRLVMKERPMLTYPAFTCRVRLQYTCQDRERGSVTVPCDVWRMDGGGFAWRLDVKAALCL</sequence>
<evidence type="ECO:0000313" key="3">
    <source>
        <dbReference type="Proteomes" id="UP000694864"/>
    </source>
</evidence>
<feature type="region of interest" description="Disordered" evidence="1">
    <location>
        <begin position="35"/>
        <end position="99"/>
    </location>
</feature>
<keyword evidence="3" id="KW-1185">Reference proteome</keyword>
<evidence type="ECO:0000256" key="1">
    <source>
        <dbReference type="SAM" id="MobiDB-lite"/>
    </source>
</evidence>
<dbReference type="GeneID" id="104726942"/>
<organism evidence="3 4">
    <name type="scientific">Camelina sativa</name>
    <name type="common">False flax</name>
    <name type="synonym">Myagrum sativum</name>
    <dbReference type="NCBI Taxonomy" id="90675"/>
    <lineage>
        <taxon>Eukaryota</taxon>
        <taxon>Viridiplantae</taxon>
        <taxon>Streptophyta</taxon>
        <taxon>Embryophyta</taxon>
        <taxon>Tracheophyta</taxon>
        <taxon>Spermatophyta</taxon>
        <taxon>Magnoliopsida</taxon>
        <taxon>eudicotyledons</taxon>
        <taxon>Gunneridae</taxon>
        <taxon>Pentapetalae</taxon>
        <taxon>rosids</taxon>
        <taxon>malvids</taxon>
        <taxon>Brassicales</taxon>
        <taxon>Brassicaceae</taxon>
        <taxon>Camelineae</taxon>
        <taxon>Camelina</taxon>
    </lineage>
</organism>
<name>A0ABM0UPM8_CAMSA</name>
<reference evidence="4" key="2">
    <citation type="submission" date="2025-08" db="UniProtKB">
        <authorList>
            <consortium name="RefSeq"/>
        </authorList>
    </citation>
    <scope>IDENTIFICATION</scope>
    <source>
        <tissue evidence="4">Leaf</tissue>
    </source>
</reference>
<feature type="compositionally biased region" description="Low complexity" evidence="1">
    <location>
        <begin position="49"/>
        <end position="68"/>
    </location>
</feature>
<dbReference type="InterPro" id="IPR057710">
    <property type="entry name" value="DUF7950"/>
</dbReference>
<reference evidence="3" key="1">
    <citation type="journal article" date="2014" name="Nat. Commun.">
        <title>The emerging biofuel crop Camelina sativa retains a highly undifferentiated hexaploid genome structure.</title>
        <authorList>
            <person name="Kagale S."/>
            <person name="Koh C."/>
            <person name="Nixon J."/>
            <person name="Bollina V."/>
            <person name="Clarke W.E."/>
            <person name="Tuteja R."/>
            <person name="Spillane C."/>
            <person name="Robinson S.J."/>
            <person name="Links M.G."/>
            <person name="Clarke C."/>
            <person name="Higgins E.E."/>
            <person name="Huebert T."/>
            <person name="Sharpe A.G."/>
            <person name="Parkin I.A."/>
        </authorList>
    </citation>
    <scope>NUCLEOTIDE SEQUENCE [LARGE SCALE GENOMIC DNA]</scope>
    <source>
        <strain evidence="3">cv. DH55</strain>
    </source>
</reference>
<dbReference type="PANTHER" id="PTHR33595">
    <property type="entry name" value="VON WILLEBRAND FACTOR A DOMAIN PROTEIN"/>
    <property type="match status" value="1"/>
</dbReference>
<evidence type="ECO:0000259" key="2">
    <source>
        <dbReference type="Pfam" id="PF25821"/>
    </source>
</evidence>